<accession>A0A2W2D1W4</accession>
<gene>
    <name evidence="4" type="ORF">C1I92_01530</name>
</gene>
<feature type="region of interest" description="Disordered" evidence="1">
    <location>
        <begin position="404"/>
        <end position="592"/>
    </location>
</feature>
<sequence>MASSAASADSLLSSGGDTGEVVRTAGGVGAVLAAALVGVLATRRARERRRRRPGERIGAGDASDRSAETELRQAADPVAVEVVDRVLRGLAARLARAGRGLPPLRAVRLTRRTLEVYLAAPAELPAPFVGTAHGGVWTVPLDAVGDGEAADVPAPYPSLVTLGHDHDDALVLLDLEQVGTLVLDGAPELVRSALTAVAAELATSAWADDLRVTLVGAQALADLDLLDTGRVRHVTEVEDLLAELTVRVADDRLLLATAGVNSLGAARVAQVADAAWTPEIVVIAEPLPAEQWDRLEALIVTAPRVAVAAVVGTGEPSDLPSRGHRLRERVRHAGGGTWVLRLSGPPGRVTAVLDPLGVLVRPQLLDEETHGRFLRLLRAAAGSDGSASEPAARVDQVLDGVSARSADGSKGVGGEPDSVAGGSPAGDHRGRAGAAGGGRRRGGLSGDDGRGDGVPGGRARGGAASGERESELGDGSVGGGTQRDGGATPGGRRRSGGASAGGAGVASGDGAGDRGSGEAGTGYGSSDSAGRRSTDRRSADPAPVGGRDEASPAGGSSQGRTAREPSQGRPSGGASPRRPSGASHSAAAPRAGQDGASLFAESIGPATYGRGRSLPRLLMLGPVGVENAAELGEHTKLGQLTELAMFIALNPGCDATAIDEAIWPGSAVTKTTRGTAISKLRRWLGTDADGESLLPRTESGYTLRPLVRSDWDDWRDLLPHGTSRAATADLRAALQLVRGRPFSGRGRRRYAWADHLAQEMIASIVDVCHELALRSLVERDPWEALRAALLGLSVEPGMELLWRDRLKAEAAIGDGKVVLDSVEWLRATAVDLGGELEAETEDLIEELSSGWAGATRSPAGR</sequence>
<dbReference type="SMART" id="SM01043">
    <property type="entry name" value="BTAD"/>
    <property type="match status" value="1"/>
</dbReference>
<organism evidence="4 5">
    <name type="scientific">Jiangella anatolica</name>
    <dbReference type="NCBI Taxonomy" id="2670374"/>
    <lineage>
        <taxon>Bacteria</taxon>
        <taxon>Bacillati</taxon>
        <taxon>Actinomycetota</taxon>
        <taxon>Actinomycetes</taxon>
        <taxon>Jiangellales</taxon>
        <taxon>Jiangellaceae</taxon>
        <taxon>Jiangella</taxon>
    </lineage>
</organism>
<dbReference type="Proteomes" id="UP000248764">
    <property type="component" value="Unassembled WGS sequence"/>
</dbReference>
<evidence type="ECO:0000313" key="4">
    <source>
        <dbReference type="EMBL" id="PZF86513.1"/>
    </source>
</evidence>
<keyword evidence="2" id="KW-0812">Transmembrane</keyword>
<feature type="domain" description="Bacterial transcriptional activator" evidence="3">
    <location>
        <begin position="709"/>
        <end position="848"/>
    </location>
</feature>
<name>A0A2W2D1W4_9ACTN</name>
<dbReference type="InterPro" id="IPR005158">
    <property type="entry name" value="BTAD"/>
</dbReference>
<feature type="compositionally biased region" description="Gly residues" evidence="1">
    <location>
        <begin position="498"/>
        <end position="510"/>
    </location>
</feature>
<dbReference type="AlphaFoldDB" id="A0A2W2D1W4"/>
<feature type="compositionally biased region" description="Gly residues" evidence="1">
    <location>
        <begin position="452"/>
        <end position="464"/>
    </location>
</feature>
<evidence type="ECO:0000256" key="1">
    <source>
        <dbReference type="SAM" id="MobiDB-lite"/>
    </source>
</evidence>
<evidence type="ECO:0000313" key="5">
    <source>
        <dbReference type="Proteomes" id="UP000248764"/>
    </source>
</evidence>
<evidence type="ECO:0000256" key="2">
    <source>
        <dbReference type="SAM" id="Phobius"/>
    </source>
</evidence>
<feature type="transmembrane region" description="Helical" evidence="2">
    <location>
        <begin position="21"/>
        <end position="42"/>
    </location>
</feature>
<dbReference type="InterPro" id="IPR011990">
    <property type="entry name" value="TPR-like_helical_dom_sf"/>
</dbReference>
<keyword evidence="2" id="KW-0472">Membrane</keyword>
<comment type="caution">
    <text evidence="4">The sequence shown here is derived from an EMBL/GenBank/DDBJ whole genome shotgun (WGS) entry which is preliminary data.</text>
</comment>
<feature type="compositionally biased region" description="Basic and acidic residues" evidence="1">
    <location>
        <begin position="529"/>
        <end position="539"/>
    </location>
</feature>
<feature type="compositionally biased region" description="Gly residues" evidence="1">
    <location>
        <begin position="475"/>
        <end position="489"/>
    </location>
</feature>
<keyword evidence="5" id="KW-1185">Reference proteome</keyword>
<evidence type="ECO:0000259" key="3">
    <source>
        <dbReference type="SMART" id="SM01043"/>
    </source>
</evidence>
<dbReference type="Gene3D" id="1.25.40.10">
    <property type="entry name" value="Tetratricopeptide repeat domain"/>
    <property type="match status" value="1"/>
</dbReference>
<protein>
    <recommendedName>
        <fullName evidence="3">Bacterial transcriptional activator domain-containing protein</fullName>
    </recommendedName>
</protein>
<reference evidence="4 5" key="1">
    <citation type="submission" date="2018-01" db="EMBL/GenBank/DDBJ databases">
        <title>Draft genome sequence of Jiangella sp. GTF31.</title>
        <authorList>
            <person name="Sahin N."/>
            <person name="Ay H."/>
            <person name="Saygin H."/>
        </authorList>
    </citation>
    <scope>NUCLEOTIDE SEQUENCE [LARGE SCALE GENOMIC DNA]</scope>
    <source>
        <strain evidence="4 5">GTF31</strain>
    </source>
</reference>
<dbReference type="EMBL" id="POTW01000002">
    <property type="protein sequence ID" value="PZF86513.1"/>
    <property type="molecule type" value="Genomic_DNA"/>
</dbReference>
<keyword evidence="2" id="KW-1133">Transmembrane helix</keyword>
<feature type="region of interest" description="Disordered" evidence="1">
    <location>
        <begin position="45"/>
        <end position="70"/>
    </location>
</feature>
<proteinExistence type="predicted"/>